<dbReference type="SMART" id="SM01289">
    <property type="entry name" value="PYRIN"/>
    <property type="match status" value="1"/>
</dbReference>
<keyword evidence="9" id="KW-1185">Reference proteome</keyword>
<dbReference type="CTD" id="29108"/>
<evidence type="ECO:0000313" key="11">
    <source>
        <dbReference type="ZFIN" id="ZDB-GENE-000511-2"/>
    </source>
</evidence>
<feature type="domain" description="Pyrin" evidence="8">
    <location>
        <begin position="1"/>
        <end position="91"/>
    </location>
</feature>
<dbReference type="Proteomes" id="UP000000437">
    <property type="component" value="Chromosome 16"/>
</dbReference>
<evidence type="ECO:0000256" key="6">
    <source>
        <dbReference type="ARBA" id="ARBA00023233"/>
    </source>
</evidence>
<keyword evidence="3" id="KW-0399">Innate immunity</keyword>
<dbReference type="ZFIN" id="ZDB-GENE-000511-2">
    <property type="gene designation" value="pycard"/>
</dbReference>
<dbReference type="PROSITE" id="PS50209">
    <property type="entry name" value="CARD"/>
    <property type="match status" value="1"/>
</dbReference>
<evidence type="ECO:0000313" key="10">
    <source>
        <dbReference type="RefSeq" id="NP_571570.3"/>
    </source>
</evidence>
<dbReference type="InterPro" id="IPR004020">
    <property type="entry name" value="DAPIN"/>
</dbReference>
<dbReference type="GO" id="GO:0072559">
    <property type="term" value="C:NLRP3 inflammasome complex"/>
    <property type="evidence" value="ECO:0000314"/>
    <property type="project" value="ZFIN"/>
</dbReference>
<dbReference type="AGR" id="ZFIN:ZDB-GENE-000511-2"/>
<dbReference type="RefSeq" id="NP_571570.3">
    <property type="nucleotide sequence ID" value="NM_131495.3"/>
</dbReference>
<gene>
    <name evidence="10 11" type="primary">pycard</name>
    <name evidence="10" type="synonym">ASC</name>
    <name evidence="10" type="synonym">asc1</name>
    <name evidence="10" type="synonym">zAsc</name>
    <name evidence="10" type="synonym">zgc:109874</name>
</gene>
<dbReference type="GO" id="GO:0042981">
    <property type="term" value="P:regulation of apoptotic process"/>
    <property type="evidence" value="ECO:0007669"/>
    <property type="project" value="InterPro"/>
</dbReference>
<evidence type="ECO:0000256" key="3">
    <source>
        <dbReference type="ARBA" id="ARBA00022588"/>
    </source>
</evidence>
<organism evidence="9 10">
    <name type="scientific">Danio rerio</name>
    <name type="common">Zebrafish</name>
    <name type="synonym">Brachydanio rerio</name>
    <dbReference type="NCBI Taxonomy" id="7955"/>
    <lineage>
        <taxon>Eukaryota</taxon>
        <taxon>Metazoa</taxon>
        <taxon>Chordata</taxon>
        <taxon>Craniata</taxon>
        <taxon>Vertebrata</taxon>
        <taxon>Euteleostomi</taxon>
        <taxon>Actinopterygii</taxon>
        <taxon>Neopterygii</taxon>
        <taxon>Teleostei</taxon>
        <taxon>Ostariophysi</taxon>
        <taxon>Cypriniformes</taxon>
        <taxon>Danionidae</taxon>
        <taxon>Danioninae</taxon>
        <taxon>Danio</taxon>
    </lineage>
</organism>
<dbReference type="FunFam" id="1.10.533.10:FF:000144">
    <property type="entry name" value="Apoptosis-associated speck-like protein-containing a CARD"/>
    <property type="match status" value="1"/>
</dbReference>
<dbReference type="AlphaFoldDB" id="A0A8M1PC53"/>
<dbReference type="GO" id="GO:0006954">
    <property type="term" value="P:inflammatory response"/>
    <property type="evidence" value="ECO:0007669"/>
    <property type="project" value="UniProtKB-KW"/>
</dbReference>
<sequence length="203" mass="22796">MAESFKEQLQEAFEDLGADNLRKFKSKLGDRRQEPRVTKSAIEKLKDEIDLADLMVGVFTSKDAVSVTVEILRAIKCNAVADDLLRNTGQSESKGAPSDESKGASSKAVSKVAFSKVNFIDEHWKELIDRVNNVDPILDILRQKKVITNEDYCTIRNKETPQKKMRELLTGPITCAGNKGKEVLYDALRESNKFLMDDLEDAE</sequence>
<feature type="domain" description="CARD" evidence="7">
    <location>
        <begin position="112"/>
        <end position="203"/>
    </location>
</feature>
<reference evidence="10" key="3">
    <citation type="journal article" date="2008" name="Dev. Comp. Immunol.">
        <title>Molecular cloning and expression analysis of the ASC gene from mandarin fish and its regulation of NF-kappaB activation.</title>
        <authorList>
            <person name="Sun Y."/>
            <person name="Wang J."/>
            <person name="Lao H."/>
            <person name="Yin Z."/>
            <person name="He W."/>
            <person name="Weng S."/>
            <person name="Yu X."/>
            <person name="Chan S."/>
            <person name="He J."/>
        </authorList>
    </citation>
    <scope>NUCLEOTIDE SEQUENCE</scope>
    <source>
        <strain evidence="10">Tuebingen</strain>
    </source>
</reference>
<reference evidence="10" key="5">
    <citation type="journal article" date="2012" name="J. Biol. Chem.">
        <title>Activation of NF-kappaB protein prevents the transition from juvenile ovary to testis and promotes ovarian development in zebrafish.</title>
        <authorList>
            <person name="Pradhan A."/>
            <person name="Khalaf H."/>
            <person name="Ochsner S.A."/>
            <person name="Sreenivasan R."/>
            <person name="Koskinen J."/>
            <person name="Karlsson M."/>
            <person name="Karlsson J."/>
            <person name="McKenna N.J."/>
            <person name="Orban L."/>
            <person name="Olsson P.E."/>
        </authorList>
    </citation>
    <scope>NUCLEOTIDE SEQUENCE</scope>
    <source>
        <strain evidence="10">Tuebingen</strain>
    </source>
</reference>
<comment type="subcellular location">
    <subcellularLocation>
        <location evidence="1">Inflammasome</location>
    </subcellularLocation>
</comment>
<name>A0A8M1PC53_DANRE</name>
<dbReference type="PANTHER" id="PTHR46985:SF2">
    <property type="entry name" value="APOPTOSIS-ASSOCIATED SPECK-LIKE PROTEIN CONTAINING A CARD"/>
    <property type="match status" value="1"/>
</dbReference>
<dbReference type="PROSITE" id="PS50824">
    <property type="entry name" value="DAPIN"/>
    <property type="match status" value="1"/>
</dbReference>
<evidence type="ECO:0000259" key="8">
    <source>
        <dbReference type="PROSITE" id="PS50824"/>
    </source>
</evidence>
<dbReference type="InterPro" id="IPR011029">
    <property type="entry name" value="DEATH-like_dom_sf"/>
</dbReference>
<dbReference type="InterPro" id="IPR033516">
    <property type="entry name" value="CARD8/ASC/NALP1_CARD"/>
</dbReference>
<keyword evidence="12" id="KW-1267">Proteomics identification</keyword>
<keyword evidence="4" id="KW-0391">Immunity</keyword>
<reference evidence="10" key="6">
    <citation type="journal article" date="2022" name="Sci. Immunol.">
        <title>DPP9 deficiency: An inflammasomopathy that can be rescued by lowering NLRP1/IL-1 signaling.</title>
        <authorList>
            <person name="Harapas C.R."/>
            <person name="Robinson K.S."/>
            <person name="Lay K."/>
            <person name="Wong J."/>
            <person name="Moreno Traspas R."/>
            <person name="Nabavizadeh N."/>
            <person name="Rass-Rothschild A."/>
            <person name="Boisson B."/>
            <person name="Drutman S.B."/>
            <person name="Laohamonthonkul P."/>
            <person name="Bonner D."/>
            <person name="Xiong J.R."/>
            <person name="Gorrell M.D."/>
            <person name="Davidson S."/>
            <person name="Yu C.H."/>
            <person name="Fleming M.D."/>
            <person name="Gudera J."/>
            <person name="Stein J."/>
            <person name="Ben-Harosh M."/>
            <person name="Groopman E."/>
            <person name="Shimamura A."/>
            <person name="Tamary H."/>
            <person name="Kayserili H."/>
            <person name="Hatipoglu N."/>
            <person name="Casanova J.L."/>
            <person name="Bernstein J.A."/>
            <person name="Zhong F.L."/>
            <person name="Masters S.L."/>
            <person name="Reversade B."/>
        </authorList>
    </citation>
    <scope>NUCLEOTIDE SEQUENCE</scope>
    <source>
        <strain evidence="10">Tuebingen</strain>
    </source>
</reference>
<reference evidence="10" key="9">
    <citation type="journal article" date="2023" name="Sci. Rep.">
        <title>Identification of side effects of COVID-19 drug candidates on embryogenesis using an integrated zebrafish screening platform.</title>
        <authorList>
            <person name="Ernst A."/>
            <person name="Piragyte I."/>
            <person name="Mp A.M."/>
            <person name="Le N.D."/>
            <person name="Grandgirard D."/>
            <person name="Leib S.L."/>
            <person name="Oates A."/>
            <person name="Mercader N."/>
        </authorList>
    </citation>
    <scope>NUCLEOTIDE SEQUENCE</scope>
    <source>
        <strain evidence="10">Tuebingen</strain>
    </source>
</reference>
<proteinExistence type="evidence at protein level"/>
<dbReference type="SUPFAM" id="SSF47986">
    <property type="entry name" value="DEATH domain"/>
    <property type="match status" value="2"/>
</dbReference>
<dbReference type="InterPro" id="IPR001315">
    <property type="entry name" value="CARD"/>
</dbReference>
<dbReference type="PANTHER" id="PTHR46985">
    <property type="entry name" value="NACHT, LRR AND PYD DOMAINS-CONTAINING PROTEIN 1"/>
    <property type="match status" value="1"/>
</dbReference>
<dbReference type="KEGG" id="dre:57923"/>
<reference evidence="10" key="7">
    <citation type="journal article" date="2023" name="Cell Rep.">
        <title>Oxoeicosanoid signaling mediates early antimicrobial defense in zebrafish.</title>
        <authorList>
            <person name="Ma Y."/>
            <person name="Hui K.L."/>
            <person name="Gelashvili Z."/>
            <person name="Niethammer P."/>
        </authorList>
    </citation>
    <scope>NUCLEOTIDE SEQUENCE</scope>
    <source>
        <strain evidence="10">Tuebingen</strain>
    </source>
</reference>
<dbReference type="Gene3D" id="1.10.533.10">
    <property type="entry name" value="Death Domain, Fas"/>
    <property type="match status" value="2"/>
</dbReference>
<reference evidence="10" key="8">
    <citation type="journal article" date="2023" name="Dev. Comp. Immunol.">
        <title>The Spike protein of SARS-CoV-2 signals via Tlr2 in zebrafish.</title>
        <authorList>
            <person name="Tyrkalska S.D."/>
            <person name="Martinez-Lopez A."/>
            <person name="Pedoto A."/>
            <person name="Candel S."/>
            <person name="Cayuela M.L."/>
            <person name="Mulero V."/>
        </authorList>
    </citation>
    <scope>NUCLEOTIDE SEQUENCE</scope>
    <source>
        <strain evidence="10">Tuebingen</strain>
    </source>
</reference>
<evidence type="ECO:0000313" key="9">
    <source>
        <dbReference type="Proteomes" id="UP000000437"/>
    </source>
</evidence>
<accession>A0A8M1PC53</accession>
<evidence type="ECO:0000259" key="7">
    <source>
        <dbReference type="PROSITE" id="PS50209"/>
    </source>
</evidence>
<dbReference type="GeneID" id="57923"/>
<dbReference type="GO" id="GO:0042742">
    <property type="term" value="P:defense response to bacterium"/>
    <property type="evidence" value="ECO:0000316"/>
    <property type="project" value="ZFIN"/>
</dbReference>
<keyword evidence="5" id="KW-0395">Inflammatory response</keyword>
<dbReference type="GO" id="GO:0061702">
    <property type="term" value="C:canonical inflammasome complex"/>
    <property type="evidence" value="ECO:0000353"/>
    <property type="project" value="ZFIN"/>
</dbReference>
<reference evidence="10" key="11">
    <citation type="submission" date="2025-08" db="UniProtKB">
        <authorList>
            <consortium name="RefSeq"/>
        </authorList>
    </citation>
    <scope>IDENTIFICATION</scope>
    <source>
        <strain evidence="10">Tuebingen</strain>
    </source>
</reference>
<keyword evidence="6" id="KW-1271">Inflammasome</keyword>
<reference evidence="10" key="10">
    <citation type="journal article" date="2024" name="Mar. Drugs">
        <title>The Peptide LLTRAGL Derived from Rapana venosa Exerts Protective Effect against Inflammatory Bowel Disease in Zebrafish Model by Regulating Multi-Pathways.</title>
        <authorList>
            <person name="Cao Y."/>
            <person name="Xu F."/>
            <person name="Xia Q."/>
            <person name="Liu K."/>
            <person name="Lin H."/>
            <person name="Zhang S."/>
            <person name="Zhang Y."/>
        </authorList>
    </citation>
    <scope>NUCLEOTIDE SEQUENCE</scope>
    <source>
        <strain evidence="10">Tuebingen</strain>
    </source>
</reference>
<dbReference type="GO" id="GO:0045087">
    <property type="term" value="P:innate immune response"/>
    <property type="evidence" value="ECO:0000316"/>
    <property type="project" value="ZFIN"/>
</dbReference>
<evidence type="ECO:0000256" key="1">
    <source>
        <dbReference type="ARBA" id="ARBA00004110"/>
    </source>
</evidence>
<dbReference type="Pfam" id="PF02758">
    <property type="entry name" value="PYRIN"/>
    <property type="match status" value="1"/>
</dbReference>
<reference evidence="10" key="4">
    <citation type="journal article" date="2010" name="Dev. Comp. Immunol.">
        <title>Structure and expression pattern of teleost caspase recruitment domain (CARD) containing proteins that are potentially involved in NF-kappaB signalling.</title>
        <authorList>
            <person name="Chang M.X."/>
            <person name="Chen W.Q."/>
            <person name="Nie P."/>
        </authorList>
    </citation>
    <scope>NUCLEOTIDE SEQUENCE</scope>
    <source>
        <strain evidence="10">Tuebingen</strain>
    </source>
</reference>
<evidence type="ECO:0000256" key="4">
    <source>
        <dbReference type="ARBA" id="ARBA00022859"/>
    </source>
</evidence>
<keyword evidence="2" id="KW-0963">Cytoplasm</keyword>
<dbReference type="Pfam" id="PF00619">
    <property type="entry name" value="CARD"/>
    <property type="match status" value="1"/>
</dbReference>
<reference evidence="10" key="1">
    <citation type="journal article" date="2001" name="Curr. Biol.">
        <title>The pyrin domain: a possible member of the death domain-fold family implicated in apoptosis and inflammation.</title>
        <authorList>
            <person name="Martinon F."/>
            <person name="Hofmann K."/>
            <person name="Tschopp J."/>
        </authorList>
    </citation>
    <scope>NUCLEOTIDE SEQUENCE</scope>
    <source>
        <strain evidence="10">Tuebingen</strain>
    </source>
</reference>
<evidence type="ECO:0007829" key="12">
    <source>
        <dbReference type="PeptideAtlas" id="A0A8M1PC53"/>
    </source>
</evidence>
<protein>
    <submittedName>
        <fullName evidence="10">Apoptosis-associated speck-like protein containing a CARD</fullName>
    </submittedName>
</protein>
<dbReference type="CDD" id="cd08330">
    <property type="entry name" value="CARD_ASC_NALP1"/>
    <property type="match status" value="1"/>
</dbReference>
<dbReference type="InterPro" id="IPR051249">
    <property type="entry name" value="NLRP_Inflammasome"/>
</dbReference>
<evidence type="ECO:0000256" key="2">
    <source>
        <dbReference type="ARBA" id="ARBA00022490"/>
    </source>
</evidence>
<dbReference type="CDD" id="cd08321">
    <property type="entry name" value="Pyrin_ASC-like"/>
    <property type="match status" value="1"/>
</dbReference>
<reference evidence="10" key="2">
    <citation type="journal article" date="2003" name="J. Biol. Chem.">
        <title>Caspy, a zebrafish caspase, activated by ASC oligomerization is required for pharyngeal arch development.</title>
        <authorList>
            <person name="Masumoto J."/>
            <person name="Zhou W."/>
            <person name="Chen F.F."/>
            <person name="Su F."/>
            <person name="Kuwada J.Y."/>
            <person name="Hidaka E."/>
            <person name="Katsuyama T."/>
            <person name="Sagara J."/>
            <person name="Taniguchi S."/>
            <person name="Ngo-Hazelett P."/>
            <person name="Postlethwait J.H."/>
            <person name="Nunez G."/>
            <person name="Inohara N."/>
        </authorList>
    </citation>
    <scope>NUCLEOTIDE SEQUENCE</scope>
    <source>
        <strain evidence="10">Tuebingen</strain>
    </source>
</reference>
<dbReference type="GO" id="GO:0032090">
    <property type="term" value="F:Pyrin domain binding"/>
    <property type="evidence" value="ECO:0000353"/>
    <property type="project" value="ZFIN"/>
</dbReference>
<evidence type="ECO:0000256" key="5">
    <source>
        <dbReference type="ARBA" id="ARBA00023198"/>
    </source>
</evidence>
<dbReference type="GO" id="GO:0050727">
    <property type="term" value="P:regulation of inflammatory response"/>
    <property type="evidence" value="ECO:0000315"/>
    <property type="project" value="ZFIN"/>
</dbReference>